<evidence type="ECO:0000313" key="2">
    <source>
        <dbReference type="EMBL" id="PJJ83915.1"/>
    </source>
</evidence>
<evidence type="ECO:0000256" key="1">
    <source>
        <dbReference type="SAM" id="Phobius"/>
    </source>
</evidence>
<keyword evidence="1" id="KW-1133">Transmembrane helix</keyword>
<comment type="caution">
    <text evidence="2">The sequence shown here is derived from an EMBL/GenBank/DDBJ whole genome shotgun (WGS) entry which is preliminary data.</text>
</comment>
<proteinExistence type="predicted"/>
<keyword evidence="1" id="KW-0472">Membrane</keyword>
<gene>
    <name evidence="2" type="ORF">CLV57_0910</name>
</gene>
<dbReference type="EMBL" id="PGFJ01000001">
    <property type="protein sequence ID" value="PJJ83915.1"/>
    <property type="molecule type" value="Genomic_DNA"/>
</dbReference>
<dbReference type="AlphaFoldDB" id="A0A2H9VSX3"/>
<evidence type="ECO:0000313" key="3">
    <source>
        <dbReference type="Proteomes" id="UP000242687"/>
    </source>
</evidence>
<name>A0A2H9VSX3_9SPHI</name>
<sequence>MQDKEFDQLFNSKLNDFEIEPSPMVWKNIVEELDGKKEPKRSLMPYLSIAASVIILAAASVLFFNRDVKKDDDKPLKLVKETKPVKSSVVNSDSAPVNRAVEDDNSLKQMAVVLTESKPQFIKPKVTKKVNEEVSATDVTEVEKSEPLLAAANVETATSPVLKPVVPTNDIPLSTSLLAVNGVQPISEKHPVVSANAPDSNKPVIKKRARGLGGLINTIVAAVDKREDKLIEFTDADNDEGTKITAVNLGIFKIKKQ</sequence>
<organism evidence="2 3">
    <name type="scientific">Mucilaginibacter auburnensis</name>
    <dbReference type="NCBI Taxonomy" id="1457233"/>
    <lineage>
        <taxon>Bacteria</taxon>
        <taxon>Pseudomonadati</taxon>
        <taxon>Bacteroidota</taxon>
        <taxon>Sphingobacteriia</taxon>
        <taxon>Sphingobacteriales</taxon>
        <taxon>Sphingobacteriaceae</taxon>
        <taxon>Mucilaginibacter</taxon>
    </lineage>
</organism>
<accession>A0A2H9VSX3</accession>
<keyword evidence="3" id="KW-1185">Reference proteome</keyword>
<protein>
    <submittedName>
        <fullName evidence="2">Uncharacterized protein</fullName>
    </submittedName>
</protein>
<keyword evidence="1" id="KW-0812">Transmembrane</keyword>
<dbReference type="Proteomes" id="UP000242687">
    <property type="component" value="Unassembled WGS sequence"/>
</dbReference>
<feature type="transmembrane region" description="Helical" evidence="1">
    <location>
        <begin position="43"/>
        <end position="64"/>
    </location>
</feature>
<reference evidence="2 3" key="1">
    <citation type="submission" date="2017-11" db="EMBL/GenBank/DDBJ databases">
        <title>Genomic Encyclopedia of Archaeal and Bacterial Type Strains, Phase II (KMG-II): From Individual Species to Whole Genera.</title>
        <authorList>
            <person name="Goeker M."/>
        </authorList>
    </citation>
    <scope>NUCLEOTIDE SEQUENCE [LARGE SCALE GENOMIC DNA]</scope>
    <source>
        <strain evidence="2 3">DSM 28175</strain>
    </source>
</reference>